<sequence>MTPKRHPDSAVRAVLKDAKQLGWRFEPAAGGRAHIFGKLLCPGGLCQPVWVLSTPRGDAQSRILRRNMARCPHRDNRE</sequence>
<dbReference type="EMBL" id="CP058322">
    <property type="protein sequence ID" value="QLD22995.1"/>
    <property type="molecule type" value="Genomic_DNA"/>
</dbReference>
<reference evidence="1 2" key="1">
    <citation type="submission" date="2020-07" db="EMBL/GenBank/DDBJ databases">
        <title>A bifunctional nitrone conjugated secondary metabolite targeting the ribosome.</title>
        <authorList>
            <person name="Limbrick E.M."/>
            <person name="Graf M."/>
            <person name="Derewacz D.K."/>
            <person name="Nguyen F."/>
            <person name="Spraggins J.M."/>
            <person name="Wieland M."/>
            <person name="Ynigez-Gutierrez A.E."/>
            <person name="Reisman B.J."/>
            <person name="Zinshteyn B."/>
            <person name="McCulloch K."/>
            <person name="Iverson T.M."/>
            <person name="Green R."/>
            <person name="Wilson D.N."/>
            <person name="Bachmann B.O."/>
        </authorList>
    </citation>
    <scope>NUCLEOTIDE SEQUENCE [LARGE SCALE GENOMIC DNA]</scope>
    <source>
        <strain evidence="2">aurantiaca</strain>
    </source>
</reference>
<name>A0A7H8XDR7_9ACTN</name>
<organism evidence="1 2">
    <name type="scientific">Micromonospora carbonacea</name>
    <dbReference type="NCBI Taxonomy" id="47853"/>
    <lineage>
        <taxon>Bacteria</taxon>
        <taxon>Bacillati</taxon>
        <taxon>Actinomycetota</taxon>
        <taxon>Actinomycetes</taxon>
        <taxon>Micromonosporales</taxon>
        <taxon>Micromonosporaceae</taxon>
        <taxon>Micromonospora</taxon>
    </lineage>
</organism>
<evidence type="ECO:0008006" key="3">
    <source>
        <dbReference type="Google" id="ProtNLM"/>
    </source>
</evidence>
<dbReference type="RefSeq" id="WP_074475572.1">
    <property type="nucleotide sequence ID" value="NZ_FMCT01000007.1"/>
</dbReference>
<evidence type="ECO:0000313" key="1">
    <source>
        <dbReference type="EMBL" id="QLD22995.1"/>
    </source>
</evidence>
<dbReference type="AlphaFoldDB" id="A0A7H8XDR7"/>
<evidence type="ECO:0000313" key="2">
    <source>
        <dbReference type="Proteomes" id="UP000509335"/>
    </source>
</evidence>
<accession>A0A7H8XDR7</accession>
<dbReference type="Proteomes" id="UP000509335">
    <property type="component" value="Chromosome"/>
</dbReference>
<protein>
    <recommendedName>
        <fullName evidence="3">Type II toxin-antitoxin system HicA family toxin</fullName>
    </recommendedName>
</protein>
<dbReference type="GeneID" id="301309228"/>
<dbReference type="KEGG" id="mcab:HXZ27_00970"/>
<proteinExistence type="predicted"/>
<gene>
    <name evidence="1" type="ORF">HXZ27_00970</name>
</gene>